<feature type="transmembrane region" description="Helical" evidence="6">
    <location>
        <begin position="53"/>
        <end position="70"/>
    </location>
</feature>
<dbReference type="Proteomes" id="UP000594459">
    <property type="component" value="Chromosome"/>
</dbReference>
<dbReference type="PANTHER" id="PTHR22911">
    <property type="entry name" value="ACYL-MALONYL CONDENSING ENZYME-RELATED"/>
    <property type="match status" value="1"/>
</dbReference>
<feature type="transmembrane region" description="Helical" evidence="6">
    <location>
        <begin position="156"/>
        <end position="178"/>
    </location>
</feature>
<feature type="transmembrane region" description="Helical" evidence="6">
    <location>
        <begin position="16"/>
        <end position="33"/>
    </location>
</feature>
<evidence type="ECO:0000256" key="3">
    <source>
        <dbReference type="ARBA" id="ARBA00022692"/>
    </source>
</evidence>
<name>A0A7S8F740_9SPHN</name>
<dbReference type="SUPFAM" id="SSF103481">
    <property type="entry name" value="Multidrug resistance efflux transporter EmrE"/>
    <property type="match status" value="2"/>
</dbReference>
<dbReference type="AlphaFoldDB" id="A0A7S8F740"/>
<evidence type="ECO:0000256" key="5">
    <source>
        <dbReference type="ARBA" id="ARBA00023136"/>
    </source>
</evidence>
<evidence type="ECO:0000313" key="8">
    <source>
        <dbReference type="EMBL" id="QPD00359.1"/>
    </source>
</evidence>
<evidence type="ECO:0000256" key="2">
    <source>
        <dbReference type="ARBA" id="ARBA00009853"/>
    </source>
</evidence>
<reference evidence="8 9" key="1">
    <citation type="submission" date="2020-11" db="EMBL/GenBank/DDBJ databases">
        <title>The genome sequence of Erythrobacter sp. 6D36.</title>
        <authorList>
            <person name="Liu Y."/>
        </authorList>
    </citation>
    <scope>NUCLEOTIDE SEQUENCE [LARGE SCALE GENOMIC DNA]</scope>
    <source>
        <strain evidence="8 9">6D36</strain>
    </source>
</reference>
<feature type="transmembrane region" description="Helical" evidence="6">
    <location>
        <begin position="215"/>
        <end position="234"/>
    </location>
</feature>
<feature type="transmembrane region" description="Helical" evidence="6">
    <location>
        <begin position="76"/>
        <end position="94"/>
    </location>
</feature>
<feature type="transmembrane region" description="Helical" evidence="6">
    <location>
        <begin position="240"/>
        <end position="258"/>
    </location>
</feature>
<sequence length="269" mass="29261">MLVKYTAESGVHFGEILFWRASLTVPMLGLWLAAQGQLSRLRTNRMPAHIRRAVLGMIGMALTFGAPILLPLAESTTLGFTTPIFAVILSALLLRETVGPWRWGAVIAGFLGILVITQPGQSHMPMFGVIVGLSGAFMVAVISIQLRDLGRTDEPIAIVFWFSAWSTAVFALGLPFFIEAHSPKQWLLLLAIGALGCVAQLLLTASLRFGQVASVIVMDYSSLIWATLYGWMIWNRLPPTTTWLGAPLVIGAGALIAWREHRLSRPGTA</sequence>
<dbReference type="InterPro" id="IPR000620">
    <property type="entry name" value="EamA_dom"/>
</dbReference>
<keyword evidence="5 6" id="KW-0472">Membrane</keyword>
<dbReference type="InterPro" id="IPR037185">
    <property type="entry name" value="EmrE-like"/>
</dbReference>
<evidence type="ECO:0000259" key="7">
    <source>
        <dbReference type="Pfam" id="PF00892"/>
    </source>
</evidence>
<feature type="transmembrane region" description="Helical" evidence="6">
    <location>
        <begin position="184"/>
        <end position="203"/>
    </location>
</feature>
<proteinExistence type="inferred from homology"/>
<dbReference type="EMBL" id="CP064654">
    <property type="protein sequence ID" value="QPD00359.1"/>
    <property type="molecule type" value="Genomic_DNA"/>
</dbReference>
<organism evidence="8 9">
    <name type="scientific">Qipengyuania soli</name>
    <dbReference type="NCBI Taxonomy" id="2782568"/>
    <lineage>
        <taxon>Bacteria</taxon>
        <taxon>Pseudomonadati</taxon>
        <taxon>Pseudomonadota</taxon>
        <taxon>Alphaproteobacteria</taxon>
        <taxon>Sphingomonadales</taxon>
        <taxon>Erythrobacteraceae</taxon>
        <taxon>Qipengyuania</taxon>
    </lineage>
</organism>
<protein>
    <submittedName>
        <fullName evidence="8">DMT family transporter</fullName>
    </submittedName>
</protein>
<dbReference type="KEGG" id="qso:IRL76_02845"/>
<dbReference type="Pfam" id="PF00892">
    <property type="entry name" value="EamA"/>
    <property type="match status" value="2"/>
</dbReference>
<feature type="transmembrane region" description="Helical" evidence="6">
    <location>
        <begin position="126"/>
        <end position="144"/>
    </location>
</feature>
<dbReference type="PANTHER" id="PTHR22911:SF6">
    <property type="entry name" value="SOLUTE CARRIER FAMILY 35 MEMBER G1"/>
    <property type="match status" value="1"/>
</dbReference>
<gene>
    <name evidence="8" type="ORF">IRL76_02845</name>
</gene>
<keyword evidence="9" id="KW-1185">Reference proteome</keyword>
<dbReference type="GO" id="GO:0016020">
    <property type="term" value="C:membrane"/>
    <property type="evidence" value="ECO:0007669"/>
    <property type="project" value="UniProtKB-SubCell"/>
</dbReference>
<feature type="domain" description="EamA" evidence="7">
    <location>
        <begin position="5"/>
        <end position="117"/>
    </location>
</feature>
<feature type="transmembrane region" description="Helical" evidence="6">
    <location>
        <begin position="101"/>
        <end position="120"/>
    </location>
</feature>
<keyword evidence="3 6" id="KW-0812">Transmembrane</keyword>
<comment type="subcellular location">
    <subcellularLocation>
        <location evidence="1">Membrane</location>
        <topology evidence="1">Multi-pass membrane protein</topology>
    </subcellularLocation>
</comment>
<evidence type="ECO:0000256" key="1">
    <source>
        <dbReference type="ARBA" id="ARBA00004141"/>
    </source>
</evidence>
<evidence type="ECO:0000256" key="4">
    <source>
        <dbReference type="ARBA" id="ARBA00022989"/>
    </source>
</evidence>
<accession>A0A7S8F740</accession>
<evidence type="ECO:0000256" key="6">
    <source>
        <dbReference type="SAM" id="Phobius"/>
    </source>
</evidence>
<feature type="domain" description="EamA" evidence="7">
    <location>
        <begin position="126"/>
        <end position="256"/>
    </location>
</feature>
<keyword evidence="4 6" id="KW-1133">Transmembrane helix</keyword>
<evidence type="ECO:0000313" key="9">
    <source>
        <dbReference type="Proteomes" id="UP000594459"/>
    </source>
</evidence>
<comment type="similarity">
    <text evidence="2">Belongs to the drug/metabolite transporter (DMT) superfamily. 10 TMS drug/metabolite exporter (DME) (TC 2.A.7.3) family.</text>
</comment>